<organism evidence="2 3">
    <name type="scientific">Rheinheimera tangshanensis</name>
    <dbReference type="NCBI Taxonomy" id="400153"/>
    <lineage>
        <taxon>Bacteria</taxon>
        <taxon>Pseudomonadati</taxon>
        <taxon>Pseudomonadota</taxon>
        <taxon>Gammaproteobacteria</taxon>
        <taxon>Chromatiales</taxon>
        <taxon>Chromatiaceae</taxon>
        <taxon>Rheinheimera</taxon>
    </lineage>
</organism>
<evidence type="ECO:0000313" key="3">
    <source>
        <dbReference type="Proteomes" id="UP000321814"/>
    </source>
</evidence>
<comment type="caution">
    <text evidence="2">The sequence shown here is derived from an EMBL/GenBank/DDBJ whole genome shotgun (WGS) entry which is preliminary data.</text>
</comment>
<evidence type="ECO:0008006" key="4">
    <source>
        <dbReference type="Google" id="ProtNLM"/>
    </source>
</evidence>
<evidence type="ECO:0000313" key="2">
    <source>
        <dbReference type="EMBL" id="TXK82329.1"/>
    </source>
</evidence>
<dbReference type="RefSeq" id="WP_147903536.1">
    <property type="nucleotide sequence ID" value="NZ_BAAAGC010000017.1"/>
</dbReference>
<dbReference type="Proteomes" id="UP000321814">
    <property type="component" value="Unassembled WGS sequence"/>
</dbReference>
<evidence type="ECO:0000256" key="1">
    <source>
        <dbReference type="SAM" id="SignalP"/>
    </source>
</evidence>
<reference evidence="2 3" key="1">
    <citation type="submission" date="2019-08" db="EMBL/GenBank/DDBJ databases">
        <title>Draft genome analysis of Rheinheimera tangshanensis isolated from the roots of fresh rice plants (Oryza sativa).</title>
        <authorList>
            <person name="Yu Q."/>
            <person name="Qi Y."/>
            <person name="Zhang H."/>
            <person name="Pu J."/>
        </authorList>
    </citation>
    <scope>NUCLEOTIDE SEQUENCE [LARGE SCALE GENOMIC DNA]</scope>
    <source>
        <strain evidence="2 3">JA3-B52</strain>
    </source>
</reference>
<proteinExistence type="predicted"/>
<dbReference type="AlphaFoldDB" id="A0A5C8M2X4"/>
<dbReference type="OrthoDB" id="5764299at2"/>
<feature type="chain" id="PRO_5022696186" description="Solute-binding protein family 3/N-terminal domain-containing protein" evidence="1">
    <location>
        <begin position="22"/>
        <end position="288"/>
    </location>
</feature>
<sequence>MFTGRTYYFLALLLCCCCASAAIHVPSQLEFHHYDHETVQLFNKGTYQSINTETNYLLFQHFSTPVTVLEFPLARTEYMMNSGASICTMDRVKNNDRDAKYLFSKPVNFYLGYRLFQLAELPAVSPQLLTRKGEVRSIVQVLLSMPKAKLLVPEYFSFGDILDQQLHQWPEHQLLKFSTTHYHSNFLGMFGSKRAEFVIAYPTEMSIFMNNKPGLKIRSYGIADSPELITRHMMCTDTVRNRLFIQAVDKVLTVLYREKSFLLAHTRYLDEQSAKHISQLIRQYAAEQ</sequence>
<dbReference type="EMBL" id="VRLR01000002">
    <property type="protein sequence ID" value="TXK82329.1"/>
    <property type="molecule type" value="Genomic_DNA"/>
</dbReference>
<gene>
    <name evidence="2" type="ORF">FU839_05425</name>
</gene>
<feature type="signal peptide" evidence="1">
    <location>
        <begin position="1"/>
        <end position="21"/>
    </location>
</feature>
<name>A0A5C8M2X4_9GAMM</name>
<keyword evidence="1" id="KW-0732">Signal</keyword>
<protein>
    <recommendedName>
        <fullName evidence="4">Solute-binding protein family 3/N-terminal domain-containing protein</fullName>
    </recommendedName>
</protein>
<keyword evidence="3" id="KW-1185">Reference proteome</keyword>
<accession>A0A5C8M2X4</accession>